<sequence>MNLEVILTIVFFVVLISIQYTLNKILSEIKGIRVAIEKNTELGFENEKLKKKI</sequence>
<feature type="transmembrane region" description="Helical" evidence="1">
    <location>
        <begin position="6"/>
        <end position="23"/>
    </location>
</feature>
<evidence type="ECO:0000256" key="1">
    <source>
        <dbReference type="SAM" id="Phobius"/>
    </source>
</evidence>
<protein>
    <submittedName>
        <fullName evidence="2">Uncharacterized protein</fullName>
    </submittedName>
</protein>
<name>A0A1S1V9R9_9FIRM</name>
<keyword evidence="3" id="KW-1185">Reference proteome</keyword>
<keyword evidence="1" id="KW-1133">Transmembrane helix</keyword>
<accession>A0A1S1V9R9</accession>
<comment type="caution">
    <text evidence="2">The sequence shown here is derived from an EMBL/GenBank/DDBJ whole genome shotgun (WGS) entry which is preliminary data.</text>
</comment>
<dbReference type="AlphaFoldDB" id="A0A1S1V9R9"/>
<keyword evidence="1" id="KW-0472">Membrane</keyword>
<proteinExistence type="predicted"/>
<dbReference type="Proteomes" id="UP000180254">
    <property type="component" value="Unassembled WGS sequence"/>
</dbReference>
<keyword evidence="1" id="KW-0812">Transmembrane</keyword>
<evidence type="ECO:0000313" key="2">
    <source>
        <dbReference type="EMBL" id="OHW63165.1"/>
    </source>
</evidence>
<reference evidence="2 3" key="1">
    <citation type="submission" date="2016-09" db="EMBL/GenBank/DDBJ databases">
        <title>Genome sequence of Eubacterium angustum.</title>
        <authorList>
            <person name="Poehlein A."/>
            <person name="Daniel R."/>
        </authorList>
    </citation>
    <scope>NUCLEOTIDE SEQUENCE [LARGE SCALE GENOMIC DNA]</scope>
    <source>
        <strain evidence="2 3">DSM 1989</strain>
    </source>
</reference>
<evidence type="ECO:0000313" key="3">
    <source>
        <dbReference type="Proteomes" id="UP000180254"/>
    </source>
</evidence>
<organism evidence="2 3">
    <name type="scientific">Andreesenia angusta</name>
    <dbReference type="NCBI Taxonomy" id="39480"/>
    <lineage>
        <taxon>Bacteria</taxon>
        <taxon>Bacillati</taxon>
        <taxon>Bacillota</taxon>
        <taxon>Tissierellia</taxon>
        <taxon>Tissierellales</taxon>
        <taxon>Gottschalkiaceae</taxon>
        <taxon>Andreesenia</taxon>
    </lineage>
</organism>
<dbReference type="RefSeq" id="WP_169817296.1">
    <property type="nucleotide sequence ID" value="NZ_MKIE01000001.1"/>
</dbReference>
<dbReference type="STRING" id="39480.EUAN_00290"/>
<dbReference type="EMBL" id="MKIE01000001">
    <property type="protein sequence ID" value="OHW63165.1"/>
    <property type="molecule type" value="Genomic_DNA"/>
</dbReference>
<gene>
    <name evidence="2" type="ORF">EUAN_00290</name>
</gene>